<comment type="caution">
    <text evidence="5">The sequence shown here is derived from an EMBL/GenBank/DDBJ whole genome shotgun (WGS) entry which is preliminary data.</text>
</comment>
<dbReference type="InterPro" id="IPR045851">
    <property type="entry name" value="AMP-bd_C_sf"/>
</dbReference>
<keyword evidence="2" id="KW-0436">Ligase</keyword>
<proteinExistence type="inferred from homology"/>
<organism evidence="5 6">
    <name type="scientific">Rhodococcus kronopolitis</name>
    <dbReference type="NCBI Taxonomy" id="1460226"/>
    <lineage>
        <taxon>Bacteria</taxon>
        <taxon>Bacillati</taxon>
        <taxon>Actinomycetota</taxon>
        <taxon>Actinomycetes</taxon>
        <taxon>Mycobacteriales</taxon>
        <taxon>Nocardiaceae</taxon>
        <taxon>Rhodococcus</taxon>
    </lineage>
</organism>
<dbReference type="InterPro" id="IPR000873">
    <property type="entry name" value="AMP-dep_synth/lig_dom"/>
</dbReference>
<gene>
    <name evidence="5" type="ORF">ACFO6S_16230</name>
</gene>
<evidence type="ECO:0000259" key="3">
    <source>
        <dbReference type="Pfam" id="PF00501"/>
    </source>
</evidence>
<sequence length="550" mass="58953">MDQQTTTTTGIEVGEFTSAPEKFLGVSISEMVRHWALTTPDAVAFVSPDSRVTWAEYDAAADRVASALAALPDVHAPVALYLPDTMVFHAALCGAYRAGRIAVGIGSRSGIKELAHLMDRSGCRTLITTETLRGQDNTALIDELCSRAGIPDNVVFLDERGDVDVQVVDGPGARRSVPVSARRFAATSPQFCISDVSMLNSTSGTTGLPKLVTQTEERWIAFSRVAAAAGRIGRGDVFFGAVPAPFGFGLWTSHFLPALLGAPNVVMERFHVDTMIDLLVSERVTVLNCVSTQFKMLLRSEHGRTADLGALRAMFTGGEAVPYSEALAFEERTGAAVLQFYGSNETGAVSVTTVDDDPETRLRTCGHVIDNMRVRVFDDAGAEVHGDLRRGQPGVNGPLMCHGYWDDDDANSELYTDDGWMLLGDIVEIDRDNRVRVVGRKADIIIRGGKNISAVEVEEFVRAHPAVVLVSVVGVEDELFGEKVCAVVVTEDGSDLPAAELSGWLATNGVTREYIPEHVVTLEQLPMAPGGKVAKGEVKALAAARLAAPV</sequence>
<evidence type="ECO:0000259" key="4">
    <source>
        <dbReference type="Pfam" id="PF13193"/>
    </source>
</evidence>
<evidence type="ECO:0000256" key="2">
    <source>
        <dbReference type="ARBA" id="ARBA00022598"/>
    </source>
</evidence>
<keyword evidence="6" id="KW-1185">Reference proteome</keyword>
<protein>
    <submittedName>
        <fullName evidence="5">Class I adenylate-forming enzyme family protein</fullName>
    </submittedName>
</protein>
<dbReference type="SUPFAM" id="SSF56801">
    <property type="entry name" value="Acetyl-CoA synthetase-like"/>
    <property type="match status" value="1"/>
</dbReference>
<dbReference type="Pfam" id="PF00501">
    <property type="entry name" value="AMP-binding"/>
    <property type="match status" value="1"/>
</dbReference>
<dbReference type="InterPro" id="IPR025110">
    <property type="entry name" value="AMP-bd_C"/>
</dbReference>
<reference evidence="6" key="1">
    <citation type="journal article" date="2019" name="Int. J. Syst. Evol. Microbiol.">
        <title>The Global Catalogue of Microorganisms (GCM) 10K type strain sequencing project: providing services to taxonomists for standard genome sequencing and annotation.</title>
        <authorList>
            <consortium name="The Broad Institute Genomics Platform"/>
            <consortium name="The Broad Institute Genome Sequencing Center for Infectious Disease"/>
            <person name="Wu L."/>
            <person name="Ma J."/>
        </authorList>
    </citation>
    <scope>NUCLEOTIDE SEQUENCE [LARGE SCALE GENOMIC DNA]</scope>
    <source>
        <strain evidence="6">CCUG 54520</strain>
    </source>
</reference>
<feature type="domain" description="AMP-dependent synthetase/ligase" evidence="3">
    <location>
        <begin position="33"/>
        <end position="405"/>
    </location>
</feature>
<dbReference type="InterPro" id="IPR042099">
    <property type="entry name" value="ANL_N_sf"/>
</dbReference>
<dbReference type="Proteomes" id="UP001595914">
    <property type="component" value="Unassembled WGS sequence"/>
</dbReference>
<dbReference type="RefSeq" id="WP_378418669.1">
    <property type="nucleotide sequence ID" value="NZ_JBHSFO010000009.1"/>
</dbReference>
<evidence type="ECO:0000256" key="1">
    <source>
        <dbReference type="ARBA" id="ARBA00006432"/>
    </source>
</evidence>
<name>A0ABV9FTZ1_9NOCA</name>
<feature type="domain" description="AMP-binding enzyme C-terminal" evidence="4">
    <location>
        <begin position="456"/>
        <end position="532"/>
    </location>
</feature>
<dbReference type="PANTHER" id="PTHR43201:SF5">
    <property type="entry name" value="MEDIUM-CHAIN ACYL-COA LIGASE ACSF2, MITOCHONDRIAL"/>
    <property type="match status" value="1"/>
</dbReference>
<comment type="similarity">
    <text evidence="1">Belongs to the ATP-dependent AMP-binding enzyme family.</text>
</comment>
<dbReference type="Gene3D" id="3.30.300.30">
    <property type="match status" value="1"/>
</dbReference>
<dbReference type="Gene3D" id="3.40.50.12780">
    <property type="entry name" value="N-terminal domain of ligase-like"/>
    <property type="match status" value="1"/>
</dbReference>
<evidence type="ECO:0000313" key="6">
    <source>
        <dbReference type="Proteomes" id="UP001595914"/>
    </source>
</evidence>
<evidence type="ECO:0000313" key="5">
    <source>
        <dbReference type="EMBL" id="MFC4605247.1"/>
    </source>
</evidence>
<dbReference type="EMBL" id="JBHSFO010000009">
    <property type="protein sequence ID" value="MFC4605247.1"/>
    <property type="molecule type" value="Genomic_DNA"/>
</dbReference>
<dbReference type="Pfam" id="PF13193">
    <property type="entry name" value="AMP-binding_C"/>
    <property type="match status" value="1"/>
</dbReference>
<dbReference type="PANTHER" id="PTHR43201">
    <property type="entry name" value="ACYL-COA SYNTHETASE"/>
    <property type="match status" value="1"/>
</dbReference>
<accession>A0ABV9FTZ1</accession>